<evidence type="ECO:0000256" key="3">
    <source>
        <dbReference type="ARBA" id="ARBA00023002"/>
    </source>
</evidence>
<dbReference type="PANTHER" id="PTHR43150">
    <property type="entry name" value="HYPERKINETIC, ISOFORM M"/>
    <property type="match status" value="1"/>
</dbReference>
<comment type="similarity">
    <text evidence="1">Belongs to the shaker potassium channel beta subunit family.</text>
</comment>
<dbReference type="Proteomes" id="UP000317369">
    <property type="component" value="Chromosome"/>
</dbReference>
<organism evidence="5 6">
    <name type="scientific">Poriferisphaera corsica</name>
    <dbReference type="NCBI Taxonomy" id="2528020"/>
    <lineage>
        <taxon>Bacteria</taxon>
        <taxon>Pseudomonadati</taxon>
        <taxon>Planctomycetota</taxon>
        <taxon>Phycisphaerae</taxon>
        <taxon>Phycisphaerales</taxon>
        <taxon>Phycisphaeraceae</taxon>
        <taxon>Poriferisphaera</taxon>
    </lineage>
</organism>
<protein>
    <submittedName>
        <fullName evidence="5">L-glyceraldehyde 3-phosphate reductase</fullName>
        <ecNumber evidence="5">1.1.1.-</ecNumber>
    </submittedName>
</protein>
<dbReference type="GO" id="GO:0016491">
    <property type="term" value="F:oxidoreductase activity"/>
    <property type="evidence" value="ECO:0007669"/>
    <property type="project" value="UniProtKB-KW"/>
</dbReference>
<dbReference type="Gene3D" id="3.20.20.100">
    <property type="entry name" value="NADP-dependent oxidoreductase domain"/>
    <property type="match status" value="1"/>
</dbReference>
<accession>A0A517YQ94</accession>
<dbReference type="Pfam" id="PF00248">
    <property type="entry name" value="Aldo_ket_red"/>
    <property type="match status" value="1"/>
</dbReference>
<dbReference type="EC" id="1.1.1.-" evidence="5"/>
<evidence type="ECO:0000256" key="2">
    <source>
        <dbReference type="ARBA" id="ARBA00022857"/>
    </source>
</evidence>
<evidence type="ECO:0000259" key="4">
    <source>
        <dbReference type="Pfam" id="PF00248"/>
    </source>
</evidence>
<dbReference type="EMBL" id="CP036425">
    <property type="protein sequence ID" value="QDU32389.1"/>
    <property type="molecule type" value="Genomic_DNA"/>
</dbReference>
<gene>
    <name evidence="5" type="primary">gpr</name>
    <name evidence="5" type="ORF">KS4_04210</name>
</gene>
<evidence type="ECO:0000256" key="1">
    <source>
        <dbReference type="ARBA" id="ARBA00006515"/>
    </source>
</evidence>
<dbReference type="OrthoDB" id="9773828at2"/>
<dbReference type="PANTHER" id="PTHR43150:SF4">
    <property type="entry name" value="L-GLYCERALDEHYDE 3-PHOSPHATE REDUCTASE"/>
    <property type="match status" value="1"/>
</dbReference>
<dbReference type="GO" id="GO:0051596">
    <property type="term" value="P:methylglyoxal catabolic process"/>
    <property type="evidence" value="ECO:0007669"/>
    <property type="project" value="TreeGrafter"/>
</dbReference>
<reference evidence="5 6" key="1">
    <citation type="submission" date="2019-02" db="EMBL/GenBank/DDBJ databases">
        <title>Deep-cultivation of Planctomycetes and their phenomic and genomic characterization uncovers novel biology.</title>
        <authorList>
            <person name="Wiegand S."/>
            <person name="Jogler M."/>
            <person name="Boedeker C."/>
            <person name="Pinto D."/>
            <person name="Vollmers J."/>
            <person name="Rivas-Marin E."/>
            <person name="Kohn T."/>
            <person name="Peeters S.H."/>
            <person name="Heuer A."/>
            <person name="Rast P."/>
            <person name="Oberbeckmann S."/>
            <person name="Bunk B."/>
            <person name="Jeske O."/>
            <person name="Meyerdierks A."/>
            <person name="Storesund J.E."/>
            <person name="Kallscheuer N."/>
            <person name="Luecker S."/>
            <person name="Lage O.M."/>
            <person name="Pohl T."/>
            <person name="Merkel B.J."/>
            <person name="Hornburger P."/>
            <person name="Mueller R.-W."/>
            <person name="Bruemmer F."/>
            <person name="Labrenz M."/>
            <person name="Spormann A.M."/>
            <person name="Op den Camp H."/>
            <person name="Overmann J."/>
            <person name="Amann R."/>
            <person name="Jetten M.S.M."/>
            <person name="Mascher T."/>
            <person name="Medema M.H."/>
            <person name="Devos D.P."/>
            <person name="Kaster A.-K."/>
            <person name="Ovreas L."/>
            <person name="Rohde M."/>
            <person name="Galperin M.Y."/>
            <person name="Jogler C."/>
        </authorList>
    </citation>
    <scope>NUCLEOTIDE SEQUENCE [LARGE SCALE GENOMIC DNA]</scope>
    <source>
        <strain evidence="5 6">KS4</strain>
    </source>
</reference>
<keyword evidence="6" id="KW-1185">Reference proteome</keyword>
<evidence type="ECO:0000313" key="6">
    <source>
        <dbReference type="Proteomes" id="UP000317369"/>
    </source>
</evidence>
<feature type="domain" description="NADP-dependent oxidoreductase" evidence="4">
    <location>
        <begin position="29"/>
        <end position="325"/>
    </location>
</feature>
<dbReference type="InterPro" id="IPR023210">
    <property type="entry name" value="NADP_OxRdtase_dom"/>
</dbReference>
<dbReference type="KEGG" id="pcor:KS4_04210"/>
<dbReference type="AlphaFoldDB" id="A0A517YQ94"/>
<dbReference type="InterPro" id="IPR036812">
    <property type="entry name" value="NAD(P)_OxRdtase_dom_sf"/>
</dbReference>
<sequence length="328" mass="36478">MGQNDIDVARYEKMEYARCGRSGLKLPRISLGGWHNFTEFEKTKELVCGAFDLGINHIDMANNYGPPPGRAEEVLGEVLKKDLKGYRDELLISSKAGWGMWPGPYGDFGSKKYLIASCEQSLKRLGVDYVDIFYSHRPDMETPLDETMGALEQLVKQGKALYAGISSYDAARTRLAAESLRGGRVPLTIHQPLYHMMDRWIEDGLLDAADDIGFGVIVFCPLAQGLLTNKYLNGVPKDSRAADPDGFLQESAVTEEMVGKLQQLNSIAEECGMSLAQMSLKWVLRDKRVTSALIGASRLSQIEENVKVLEMDDLSEDVLNRIDKVLGY</sequence>
<dbReference type="InterPro" id="IPR005399">
    <property type="entry name" value="K_chnl_volt-dep_bsu_KCNAB-rel"/>
</dbReference>
<proteinExistence type="inferred from homology"/>
<dbReference type="RefSeq" id="WP_145073883.1">
    <property type="nucleotide sequence ID" value="NZ_CP036425.1"/>
</dbReference>
<name>A0A517YQ94_9BACT</name>
<evidence type="ECO:0000313" key="5">
    <source>
        <dbReference type="EMBL" id="QDU32389.1"/>
    </source>
</evidence>
<dbReference type="SUPFAM" id="SSF51430">
    <property type="entry name" value="NAD(P)-linked oxidoreductase"/>
    <property type="match status" value="1"/>
</dbReference>
<keyword evidence="2" id="KW-0521">NADP</keyword>
<keyword evidence="3 5" id="KW-0560">Oxidoreductase</keyword>